<evidence type="ECO:0000256" key="1">
    <source>
        <dbReference type="ARBA" id="ARBA00022603"/>
    </source>
</evidence>
<accession>A0AAU7KI86</accession>
<evidence type="ECO:0000259" key="4">
    <source>
        <dbReference type="Pfam" id="PF13649"/>
    </source>
</evidence>
<reference evidence="5" key="1">
    <citation type="submission" date="2022-06" db="EMBL/GenBank/DDBJ databases">
        <title>A novel DMS-producing enzyme.</title>
        <authorList>
            <person name="Zhang Y."/>
        </authorList>
    </citation>
    <scope>NUCLEOTIDE SEQUENCE</scope>
    <source>
        <strain evidence="5">RT37</strain>
    </source>
</reference>
<protein>
    <submittedName>
        <fullName evidence="5">Methyltransferase domain-containing protein</fullName>
    </submittedName>
</protein>
<sequence length="273" mass="30046">MPSASPLLGAQAVSPCQQPGDRGLANDVFSEALSERYDQLARDERYGTFTGSVLHYLNLEEDLVGKRLLDVGCGNGALAAELKSKGAQEVLGIDISPSQVALASRRHQAPGLGFRVEDAYRKLVLPEAPFDTLVSVFAFHFIQHQAMLTRACRNLFEALKPGGLLVWLDITHDYVLDPARMDRLEALTSYRYDPGVAPGERPRPWSLVPGQVRAGDDVLPVDHVAIPGRTVVTTLQSVGFSQVRREPLRFTDAESAWLWGPDGFNHHLLVARR</sequence>
<dbReference type="CDD" id="cd02440">
    <property type="entry name" value="AdoMet_MTases"/>
    <property type="match status" value="1"/>
</dbReference>
<proteinExistence type="predicted"/>
<dbReference type="InterPro" id="IPR029063">
    <property type="entry name" value="SAM-dependent_MTases_sf"/>
</dbReference>
<evidence type="ECO:0000256" key="2">
    <source>
        <dbReference type="ARBA" id="ARBA00022679"/>
    </source>
</evidence>
<dbReference type="EMBL" id="CP098827">
    <property type="protein sequence ID" value="XBO71372.1"/>
    <property type="molecule type" value="Genomic_DNA"/>
</dbReference>
<dbReference type="GO" id="GO:0032259">
    <property type="term" value="P:methylation"/>
    <property type="evidence" value="ECO:0007669"/>
    <property type="project" value="UniProtKB-KW"/>
</dbReference>
<evidence type="ECO:0000256" key="3">
    <source>
        <dbReference type="SAM" id="MobiDB-lite"/>
    </source>
</evidence>
<dbReference type="PANTHER" id="PTHR43861:SF1">
    <property type="entry name" value="TRANS-ACONITATE 2-METHYLTRANSFERASE"/>
    <property type="match status" value="1"/>
</dbReference>
<name>A0AAU7KI86_9GAMM</name>
<dbReference type="PANTHER" id="PTHR43861">
    <property type="entry name" value="TRANS-ACONITATE 2-METHYLTRANSFERASE-RELATED"/>
    <property type="match status" value="1"/>
</dbReference>
<evidence type="ECO:0000313" key="5">
    <source>
        <dbReference type="EMBL" id="XBO71372.1"/>
    </source>
</evidence>
<dbReference type="GO" id="GO:0008168">
    <property type="term" value="F:methyltransferase activity"/>
    <property type="evidence" value="ECO:0007669"/>
    <property type="project" value="UniProtKB-KW"/>
</dbReference>
<gene>
    <name evidence="5" type="ORF">NFG58_01215</name>
</gene>
<dbReference type="InterPro" id="IPR041698">
    <property type="entry name" value="Methyltransf_25"/>
</dbReference>
<dbReference type="Gene3D" id="3.40.50.150">
    <property type="entry name" value="Vaccinia Virus protein VP39"/>
    <property type="match status" value="1"/>
</dbReference>
<dbReference type="SUPFAM" id="SSF53335">
    <property type="entry name" value="S-adenosyl-L-methionine-dependent methyltransferases"/>
    <property type="match status" value="1"/>
</dbReference>
<feature type="region of interest" description="Disordered" evidence="3">
    <location>
        <begin position="1"/>
        <end position="22"/>
    </location>
</feature>
<feature type="domain" description="Methyltransferase" evidence="4">
    <location>
        <begin position="69"/>
        <end position="163"/>
    </location>
</feature>
<keyword evidence="1 5" id="KW-0489">Methyltransferase</keyword>
<dbReference type="RefSeq" id="WP_108450016.1">
    <property type="nucleotide sequence ID" value="NZ_CP098827.1"/>
</dbReference>
<organism evidence="5">
    <name type="scientific">Halomonas sp. RT37</name>
    <dbReference type="NCBI Taxonomy" id="2950872"/>
    <lineage>
        <taxon>Bacteria</taxon>
        <taxon>Pseudomonadati</taxon>
        <taxon>Pseudomonadota</taxon>
        <taxon>Gammaproteobacteria</taxon>
        <taxon>Oceanospirillales</taxon>
        <taxon>Halomonadaceae</taxon>
        <taxon>Halomonas</taxon>
    </lineage>
</organism>
<dbReference type="Pfam" id="PF13649">
    <property type="entry name" value="Methyltransf_25"/>
    <property type="match status" value="1"/>
</dbReference>
<dbReference type="AlphaFoldDB" id="A0AAU7KI86"/>
<keyword evidence="2" id="KW-0808">Transferase</keyword>